<dbReference type="Pfam" id="PF01551">
    <property type="entry name" value="Peptidase_M23"/>
    <property type="match status" value="1"/>
</dbReference>
<dbReference type="CDD" id="cd12797">
    <property type="entry name" value="M23_peptidase"/>
    <property type="match status" value="1"/>
</dbReference>
<comment type="caution">
    <text evidence="10">The sequence shown here is derived from an EMBL/GenBank/DDBJ whole genome shotgun (WGS) entry which is preliminary data.</text>
</comment>
<dbReference type="RefSeq" id="WP_344158100.1">
    <property type="nucleotide sequence ID" value="NZ_BAAAQR010000020.1"/>
</dbReference>
<comment type="cofactor">
    <cofactor evidence="1">
        <name>Zn(2+)</name>
        <dbReference type="ChEBI" id="CHEBI:29105"/>
    </cofactor>
</comment>
<evidence type="ECO:0000313" key="10">
    <source>
        <dbReference type="EMBL" id="GAA2156468.1"/>
    </source>
</evidence>
<dbReference type="SUPFAM" id="SSF57997">
    <property type="entry name" value="Tropomyosin"/>
    <property type="match status" value="1"/>
</dbReference>
<evidence type="ECO:0000259" key="9">
    <source>
        <dbReference type="Pfam" id="PF01551"/>
    </source>
</evidence>
<keyword evidence="4" id="KW-0378">Hydrolase</keyword>
<reference evidence="11" key="1">
    <citation type="journal article" date="2019" name="Int. J. Syst. Evol. Microbiol.">
        <title>The Global Catalogue of Microorganisms (GCM) 10K type strain sequencing project: providing services to taxonomists for standard genome sequencing and annotation.</title>
        <authorList>
            <consortium name="The Broad Institute Genomics Platform"/>
            <consortium name="The Broad Institute Genome Sequencing Center for Infectious Disease"/>
            <person name="Wu L."/>
            <person name="Ma J."/>
        </authorList>
    </citation>
    <scope>NUCLEOTIDE SEQUENCE [LARGE SCALE GENOMIC DNA]</scope>
    <source>
        <strain evidence="11">JCM 16022</strain>
    </source>
</reference>
<feature type="domain" description="M23ase beta-sheet core" evidence="9">
    <location>
        <begin position="319"/>
        <end position="417"/>
    </location>
</feature>
<keyword evidence="6" id="KW-0482">Metalloprotease</keyword>
<dbReference type="PANTHER" id="PTHR21666">
    <property type="entry name" value="PEPTIDASE-RELATED"/>
    <property type="match status" value="1"/>
</dbReference>
<evidence type="ECO:0000256" key="8">
    <source>
        <dbReference type="SAM" id="SignalP"/>
    </source>
</evidence>
<dbReference type="EMBL" id="BAAAQR010000020">
    <property type="protein sequence ID" value="GAA2156468.1"/>
    <property type="molecule type" value="Genomic_DNA"/>
</dbReference>
<evidence type="ECO:0000256" key="4">
    <source>
        <dbReference type="ARBA" id="ARBA00022801"/>
    </source>
</evidence>
<dbReference type="PANTHER" id="PTHR21666:SF288">
    <property type="entry name" value="CELL DIVISION PROTEIN YTFB"/>
    <property type="match status" value="1"/>
</dbReference>
<keyword evidence="3" id="KW-0479">Metal-binding</keyword>
<keyword evidence="11" id="KW-1185">Reference proteome</keyword>
<evidence type="ECO:0000256" key="6">
    <source>
        <dbReference type="ARBA" id="ARBA00023049"/>
    </source>
</evidence>
<feature type="chain" id="PRO_5047440556" description="M23ase beta-sheet core domain-containing protein" evidence="8">
    <location>
        <begin position="34"/>
        <end position="421"/>
    </location>
</feature>
<protein>
    <recommendedName>
        <fullName evidence="9">M23ase beta-sheet core domain-containing protein</fullName>
    </recommendedName>
</protein>
<keyword evidence="2" id="KW-0645">Protease</keyword>
<proteinExistence type="predicted"/>
<evidence type="ECO:0000256" key="2">
    <source>
        <dbReference type="ARBA" id="ARBA00022670"/>
    </source>
</evidence>
<keyword evidence="8" id="KW-0732">Signal</keyword>
<dbReference type="InterPro" id="IPR027267">
    <property type="entry name" value="AH/BAR_dom_sf"/>
</dbReference>
<sequence>MRFFPRAARHRLAAASVAGVVAIGVLTAPLANADDLKSKQKHVQGQIHSATRDLDESSKRLRQATAALDQAKARLDAARHELGVAQAKKEAARIRDREMREKLVQAEERLANAQADLVTGQQALEDQRGHVADTITSIYEEGDPALLAFSSLLDAEDPADLTRRMEARNVIVGRETRAYDDLHAAEVLLQVREDEVQSAKDEVALQRRAAAKHLVVMRGLVDETHRAKDKVTRLVGTRQHAREVANRAHARDKAQLAKLHRQENRIKQQILAAARRAAARNSHAGYRGPSGGLLMHPVNGPVTSPFGYREHPIYHYWGLHDGTDFGAGCHQPLYAVANGTVMSEYYSSVWGNRLYLNLGMVNGKNLTVIYNHLSGYRAHTGQHVSRGQVVGWVGTTGWSTGCHLHFTVMVNGAPVDPMNWF</sequence>
<evidence type="ECO:0000313" key="11">
    <source>
        <dbReference type="Proteomes" id="UP001501771"/>
    </source>
</evidence>
<dbReference type="InterPro" id="IPR011055">
    <property type="entry name" value="Dup_hybrid_motif"/>
</dbReference>
<gene>
    <name evidence="10" type="ORF">GCM10009844_44760</name>
</gene>
<dbReference type="InterPro" id="IPR016047">
    <property type="entry name" value="M23ase_b-sheet_dom"/>
</dbReference>
<evidence type="ECO:0000256" key="5">
    <source>
        <dbReference type="ARBA" id="ARBA00022833"/>
    </source>
</evidence>
<evidence type="ECO:0000256" key="1">
    <source>
        <dbReference type="ARBA" id="ARBA00001947"/>
    </source>
</evidence>
<feature type="coiled-coil region" evidence="7">
    <location>
        <begin position="47"/>
        <end position="123"/>
    </location>
</feature>
<feature type="signal peptide" evidence="8">
    <location>
        <begin position="1"/>
        <end position="33"/>
    </location>
</feature>
<accession>A0ABP5M2P0</accession>
<evidence type="ECO:0000256" key="3">
    <source>
        <dbReference type="ARBA" id="ARBA00022723"/>
    </source>
</evidence>
<dbReference type="InterPro" id="IPR050570">
    <property type="entry name" value="Cell_wall_metabolism_enzyme"/>
</dbReference>
<name>A0ABP5M2P0_9ACTN</name>
<dbReference type="Gene3D" id="2.70.70.10">
    <property type="entry name" value="Glucose Permease (Domain IIA)"/>
    <property type="match status" value="1"/>
</dbReference>
<keyword evidence="7" id="KW-0175">Coiled coil</keyword>
<organism evidence="10 11">
    <name type="scientific">Nocardioides koreensis</name>
    <dbReference type="NCBI Taxonomy" id="433651"/>
    <lineage>
        <taxon>Bacteria</taxon>
        <taxon>Bacillati</taxon>
        <taxon>Actinomycetota</taxon>
        <taxon>Actinomycetes</taxon>
        <taxon>Propionibacteriales</taxon>
        <taxon>Nocardioidaceae</taxon>
        <taxon>Nocardioides</taxon>
    </lineage>
</organism>
<evidence type="ECO:0000256" key="7">
    <source>
        <dbReference type="SAM" id="Coils"/>
    </source>
</evidence>
<dbReference type="SUPFAM" id="SSF51261">
    <property type="entry name" value="Duplicated hybrid motif"/>
    <property type="match status" value="1"/>
</dbReference>
<keyword evidence="5" id="KW-0862">Zinc</keyword>
<dbReference type="Proteomes" id="UP001501771">
    <property type="component" value="Unassembled WGS sequence"/>
</dbReference>
<dbReference type="Gene3D" id="1.20.1270.60">
    <property type="entry name" value="Arfaptin homology (AH) domain/BAR domain"/>
    <property type="match status" value="1"/>
</dbReference>